<protein>
    <recommendedName>
        <fullName evidence="3">DUF6542 domain-containing protein</fullName>
    </recommendedName>
</protein>
<dbReference type="Proteomes" id="UP001165378">
    <property type="component" value="Unassembled WGS sequence"/>
</dbReference>
<feature type="non-terminal residue" evidence="4">
    <location>
        <position position="1"/>
    </location>
</feature>
<evidence type="ECO:0000256" key="2">
    <source>
        <dbReference type="SAM" id="Phobius"/>
    </source>
</evidence>
<dbReference type="RefSeq" id="WP_235058870.1">
    <property type="nucleotide sequence ID" value="NZ_JAKFHA010000091.1"/>
</dbReference>
<keyword evidence="2" id="KW-0812">Transmembrane</keyword>
<feature type="transmembrane region" description="Helical" evidence="2">
    <location>
        <begin position="139"/>
        <end position="161"/>
    </location>
</feature>
<feature type="compositionally biased region" description="Basic and acidic residues" evidence="1">
    <location>
        <begin position="167"/>
        <end position="207"/>
    </location>
</feature>
<dbReference type="AlphaFoldDB" id="A0AA41QAV2"/>
<feature type="region of interest" description="Disordered" evidence="1">
    <location>
        <begin position="167"/>
        <end position="219"/>
    </location>
</feature>
<comment type="caution">
    <text evidence="4">The sequence shown here is derived from an EMBL/GenBank/DDBJ whole genome shotgun (WGS) entry which is preliminary data.</text>
</comment>
<feature type="transmembrane region" description="Helical" evidence="2">
    <location>
        <begin position="97"/>
        <end position="119"/>
    </location>
</feature>
<dbReference type="InterPro" id="IPR046672">
    <property type="entry name" value="DUF6542"/>
</dbReference>
<dbReference type="EMBL" id="JAKFHA010000091">
    <property type="protein sequence ID" value="MCF2534080.1"/>
    <property type="molecule type" value="Genomic_DNA"/>
</dbReference>
<feature type="transmembrane region" description="Helical" evidence="2">
    <location>
        <begin position="73"/>
        <end position="90"/>
    </location>
</feature>
<keyword evidence="5" id="KW-1185">Reference proteome</keyword>
<gene>
    <name evidence="4" type="ORF">LZ495_43655</name>
</gene>
<organism evidence="4 5">
    <name type="scientific">Yinghuangia soli</name>
    <dbReference type="NCBI Taxonomy" id="2908204"/>
    <lineage>
        <taxon>Bacteria</taxon>
        <taxon>Bacillati</taxon>
        <taxon>Actinomycetota</taxon>
        <taxon>Actinomycetes</taxon>
        <taxon>Kitasatosporales</taxon>
        <taxon>Streptomycetaceae</taxon>
        <taxon>Yinghuangia</taxon>
    </lineage>
</organism>
<sequence>GLPPAPHAAPAIPGATAAPGGRPRPAGTPGGPGRRPVRRPARDTGLTAPGAFVVSLGGTLLGGLADHLATDKLGAVFGTVFLATCVLVAVKTRIRDLAAAVIAPPLAFALTILLLSVVFPSDNGEGFLLRTVLDMFTALTFKAGLLWGGTALAAAIAFVRFRADREASRRRSPRDPREPRDPRAVRAPRDPRSPDGRDGRDARDPRGNRTPRSPRREDQ</sequence>
<evidence type="ECO:0000313" key="5">
    <source>
        <dbReference type="Proteomes" id="UP001165378"/>
    </source>
</evidence>
<keyword evidence="2" id="KW-0472">Membrane</keyword>
<proteinExistence type="predicted"/>
<dbReference type="Pfam" id="PF20177">
    <property type="entry name" value="DUF6542"/>
    <property type="match status" value="1"/>
</dbReference>
<evidence type="ECO:0000313" key="4">
    <source>
        <dbReference type="EMBL" id="MCF2534080.1"/>
    </source>
</evidence>
<accession>A0AA41QAV2</accession>
<feature type="compositionally biased region" description="Low complexity" evidence="1">
    <location>
        <begin position="8"/>
        <end position="27"/>
    </location>
</feature>
<feature type="domain" description="DUF6542" evidence="3">
    <location>
        <begin position="45"/>
        <end position="162"/>
    </location>
</feature>
<evidence type="ECO:0000256" key="1">
    <source>
        <dbReference type="SAM" id="MobiDB-lite"/>
    </source>
</evidence>
<feature type="region of interest" description="Disordered" evidence="1">
    <location>
        <begin position="1"/>
        <end position="45"/>
    </location>
</feature>
<evidence type="ECO:0000259" key="3">
    <source>
        <dbReference type="Pfam" id="PF20177"/>
    </source>
</evidence>
<reference evidence="4" key="1">
    <citation type="submission" date="2022-01" db="EMBL/GenBank/DDBJ databases">
        <title>Genome-Based Taxonomic Classification of the Phylum Actinobacteria.</title>
        <authorList>
            <person name="Gao Y."/>
        </authorList>
    </citation>
    <scope>NUCLEOTIDE SEQUENCE</scope>
    <source>
        <strain evidence="4">KLBMP 8922</strain>
    </source>
</reference>
<keyword evidence="2" id="KW-1133">Transmembrane helix</keyword>
<name>A0AA41QAV2_9ACTN</name>